<organism evidence="3 4">
    <name type="scientific">Colletotrichum nymphaeae SA-01</name>
    <dbReference type="NCBI Taxonomy" id="1460502"/>
    <lineage>
        <taxon>Eukaryota</taxon>
        <taxon>Fungi</taxon>
        <taxon>Dikarya</taxon>
        <taxon>Ascomycota</taxon>
        <taxon>Pezizomycotina</taxon>
        <taxon>Sordariomycetes</taxon>
        <taxon>Hypocreomycetidae</taxon>
        <taxon>Glomerellales</taxon>
        <taxon>Glomerellaceae</taxon>
        <taxon>Colletotrichum</taxon>
        <taxon>Colletotrichum acutatum species complex</taxon>
    </lineage>
</organism>
<dbReference type="EMBL" id="JEMN01000624">
    <property type="protein sequence ID" value="KXH59477.1"/>
    <property type="molecule type" value="Genomic_DNA"/>
</dbReference>
<accession>A0A135UGG2</accession>
<evidence type="ECO:0000313" key="3">
    <source>
        <dbReference type="EMBL" id="KXH59477.1"/>
    </source>
</evidence>
<protein>
    <recommendedName>
        <fullName evidence="2">DUF7708 domain-containing protein</fullName>
    </recommendedName>
</protein>
<dbReference type="AlphaFoldDB" id="A0A135UGG2"/>
<gene>
    <name evidence="3" type="ORF">CNYM01_12291</name>
</gene>
<dbReference type="InterPro" id="IPR056125">
    <property type="entry name" value="DUF7708"/>
</dbReference>
<evidence type="ECO:0000256" key="1">
    <source>
        <dbReference type="SAM" id="MobiDB-lite"/>
    </source>
</evidence>
<feature type="compositionally biased region" description="Polar residues" evidence="1">
    <location>
        <begin position="14"/>
        <end position="32"/>
    </location>
</feature>
<dbReference type="Pfam" id="PF24809">
    <property type="entry name" value="DUF7708"/>
    <property type="match status" value="1"/>
</dbReference>
<name>A0A135UGG2_9PEZI</name>
<comment type="caution">
    <text evidence="3">The sequence shown here is derived from an EMBL/GenBank/DDBJ whole genome shotgun (WGS) entry which is preliminary data.</text>
</comment>
<proteinExistence type="predicted"/>
<feature type="region of interest" description="Disordered" evidence="1">
    <location>
        <begin position="14"/>
        <end position="33"/>
    </location>
</feature>
<sequence length="745" mass="84657">MHRFPSLNTSVVFRTPSWSRDNGSPKSASSPITRWKPHNEVFRRFSDDATEDEGGADRMTFENAVNSLHSHLNKDEVATVLSKSTIGKQSDPKADLHRIAWDIQRTKEAKLGEGKTKKLIECLDHYQGVFDILSQAEFSGLPLIWGGLKFVLLVTKNNSNVLSKVIDVMIDIGRDLERIRGYIALYPTPRMLEFSSELYAAIVEFLEKVIRDAKNAEKSILKRAITTFLQPFDARYGELVVKMKKTQRDIREDAELCFHVRQAMVNHAIDRYRTVLPLQRHTMHQAFKSVAENPTADLFKAIRKNLFKNFEVQAGFHQESQATYEVTTSKAWIEWFSMEQKYVPSGYSHETKVIQAECDAPDPQHALVWKKQQRKFASHVPSAYLIWTRGMTAQSAIASLVDQILVQKTEVMIDAGIDLDQFKEANNSVASLWKFFTYLTRVLGGCMVYITIGSVGEQEFAIVGKFVRMAKNWKGPPVNVTLIHPFNDNFARTDDVVNLDDKYDVHPRLTTTDAMHHVLLLELNSERKILDTIRSLLWETVWREVRYAVIGIALTQVIEKIQDAAKRAAREASVRSQSSLSETDIKRWVAVVGKWTAATWSMNSMREQIQRHIDIADRKKRLEGKLSLLVFEQDEELGSQLTFVQREAIWIDVQEPIKPGTAEMFCENIEELIAAMLEDYGKEGLGGKKPAKGLSFPLVDAYFGKDGWWKDSFSGNQGLVADGMTNAIEIGFMGLIKALALQETE</sequence>
<dbReference type="Proteomes" id="UP000070054">
    <property type="component" value="Unassembled WGS sequence"/>
</dbReference>
<reference evidence="3 4" key="1">
    <citation type="submission" date="2014-02" db="EMBL/GenBank/DDBJ databases">
        <title>The genome sequence of Colletotrichum nymphaeae SA-01.</title>
        <authorList>
            <person name="Baroncelli R."/>
            <person name="Thon M.R."/>
        </authorList>
    </citation>
    <scope>NUCLEOTIDE SEQUENCE [LARGE SCALE GENOMIC DNA]</scope>
    <source>
        <strain evidence="3 4">SA-01</strain>
    </source>
</reference>
<keyword evidence="4" id="KW-1185">Reference proteome</keyword>
<dbReference type="OrthoDB" id="61900at2759"/>
<feature type="domain" description="DUF7708" evidence="2">
    <location>
        <begin position="118"/>
        <end position="257"/>
    </location>
</feature>
<evidence type="ECO:0000259" key="2">
    <source>
        <dbReference type="Pfam" id="PF24809"/>
    </source>
</evidence>
<evidence type="ECO:0000313" key="4">
    <source>
        <dbReference type="Proteomes" id="UP000070054"/>
    </source>
</evidence>